<protein>
    <submittedName>
        <fullName evidence="7">Lysine transporter LysE</fullName>
    </submittedName>
</protein>
<sequence>MDLTHAVLSFAVLGALLTITPGLDTALVLRAAVAMGRGPAFATALGVGTGALIWGAAAAVGVSALLTASEVGYTILRVAGAAYMIYLGARMIWRRRTDENLQSTPTAPTLWSTFGRGLLTNLLNPKVGAFYVAVLPQFIPAGESPLLVGILLALVHDVEGILWFTAIILGARALRGRLNGRWIDVGTGSVLVGFGVKLGLSSR</sequence>
<accession>A0A920BR47</accession>
<reference evidence="7 8" key="1">
    <citation type="submission" date="2021-03" db="EMBL/GenBank/DDBJ databases">
        <title>Whole genome shotgun sequence of Actinoplanes toevensis NBRC 105298.</title>
        <authorList>
            <person name="Komaki H."/>
            <person name="Tamura T."/>
        </authorList>
    </citation>
    <scope>NUCLEOTIDE SEQUENCE [LARGE SCALE GENOMIC DNA]</scope>
    <source>
        <strain evidence="7 8">NBRC 105298</strain>
    </source>
</reference>
<dbReference type="AlphaFoldDB" id="A0A920BR47"/>
<name>A0A920BR47_9ACTN</name>
<keyword evidence="2" id="KW-1003">Cell membrane</keyword>
<evidence type="ECO:0000313" key="8">
    <source>
        <dbReference type="Proteomes" id="UP000677082"/>
    </source>
</evidence>
<gene>
    <name evidence="7" type="ORF">Ato02nite_098020</name>
</gene>
<keyword evidence="4 6" id="KW-1133">Transmembrane helix</keyword>
<keyword evidence="5 6" id="KW-0472">Membrane</keyword>
<dbReference type="PANTHER" id="PTHR30086">
    <property type="entry name" value="ARGININE EXPORTER PROTEIN ARGO"/>
    <property type="match status" value="1"/>
</dbReference>
<dbReference type="RefSeq" id="WP_246608220.1">
    <property type="nucleotide sequence ID" value="NZ_BOQN01000175.1"/>
</dbReference>
<dbReference type="Pfam" id="PF01810">
    <property type="entry name" value="LysE"/>
    <property type="match status" value="1"/>
</dbReference>
<evidence type="ECO:0000256" key="6">
    <source>
        <dbReference type="SAM" id="Phobius"/>
    </source>
</evidence>
<evidence type="ECO:0000256" key="5">
    <source>
        <dbReference type="ARBA" id="ARBA00023136"/>
    </source>
</evidence>
<dbReference type="GO" id="GO:0015171">
    <property type="term" value="F:amino acid transmembrane transporter activity"/>
    <property type="evidence" value="ECO:0007669"/>
    <property type="project" value="TreeGrafter"/>
</dbReference>
<feature type="transmembrane region" description="Helical" evidence="6">
    <location>
        <begin position="41"/>
        <end position="65"/>
    </location>
</feature>
<evidence type="ECO:0000256" key="2">
    <source>
        <dbReference type="ARBA" id="ARBA00022475"/>
    </source>
</evidence>
<keyword evidence="3 6" id="KW-0812">Transmembrane</keyword>
<evidence type="ECO:0000256" key="4">
    <source>
        <dbReference type="ARBA" id="ARBA00022989"/>
    </source>
</evidence>
<feature type="transmembrane region" description="Helical" evidence="6">
    <location>
        <begin position="71"/>
        <end position="93"/>
    </location>
</feature>
<evidence type="ECO:0000313" key="7">
    <source>
        <dbReference type="EMBL" id="GIM98009.1"/>
    </source>
</evidence>
<keyword evidence="8" id="KW-1185">Reference proteome</keyword>
<comment type="caution">
    <text evidence="7">The sequence shown here is derived from an EMBL/GenBank/DDBJ whole genome shotgun (WGS) entry which is preliminary data.</text>
</comment>
<comment type="subcellular location">
    <subcellularLocation>
        <location evidence="1">Cell membrane</location>
        <topology evidence="1">Multi-pass membrane protein</topology>
    </subcellularLocation>
</comment>
<dbReference type="PIRSF" id="PIRSF006324">
    <property type="entry name" value="LeuE"/>
    <property type="match status" value="1"/>
</dbReference>
<proteinExistence type="predicted"/>
<evidence type="ECO:0000256" key="1">
    <source>
        <dbReference type="ARBA" id="ARBA00004651"/>
    </source>
</evidence>
<organism evidence="7 8">
    <name type="scientific">Paractinoplanes toevensis</name>
    <dbReference type="NCBI Taxonomy" id="571911"/>
    <lineage>
        <taxon>Bacteria</taxon>
        <taxon>Bacillati</taxon>
        <taxon>Actinomycetota</taxon>
        <taxon>Actinomycetes</taxon>
        <taxon>Micromonosporales</taxon>
        <taxon>Micromonosporaceae</taxon>
        <taxon>Paractinoplanes</taxon>
    </lineage>
</organism>
<dbReference type="GO" id="GO:0005886">
    <property type="term" value="C:plasma membrane"/>
    <property type="evidence" value="ECO:0007669"/>
    <property type="project" value="UniProtKB-SubCell"/>
</dbReference>
<dbReference type="EMBL" id="BOQN01000175">
    <property type="protein sequence ID" value="GIM98009.1"/>
    <property type="molecule type" value="Genomic_DNA"/>
</dbReference>
<dbReference type="Proteomes" id="UP000677082">
    <property type="component" value="Unassembled WGS sequence"/>
</dbReference>
<feature type="transmembrane region" description="Helical" evidence="6">
    <location>
        <begin position="6"/>
        <end position="29"/>
    </location>
</feature>
<feature type="transmembrane region" description="Helical" evidence="6">
    <location>
        <begin position="146"/>
        <end position="170"/>
    </location>
</feature>
<dbReference type="PANTHER" id="PTHR30086:SF20">
    <property type="entry name" value="ARGININE EXPORTER PROTEIN ARGO-RELATED"/>
    <property type="match status" value="1"/>
</dbReference>
<evidence type="ECO:0000256" key="3">
    <source>
        <dbReference type="ARBA" id="ARBA00022692"/>
    </source>
</evidence>
<dbReference type="InterPro" id="IPR001123">
    <property type="entry name" value="LeuE-type"/>
</dbReference>